<organism evidence="3 4">
    <name type="scientific">Rhizoctonia solani</name>
    <dbReference type="NCBI Taxonomy" id="456999"/>
    <lineage>
        <taxon>Eukaryota</taxon>
        <taxon>Fungi</taxon>
        <taxon>Dikarya</taxon>
        <taxon>Basidiomycota</taxon>
        <taxon>Agaricomycotina</taxon>
        <taxon>Agaricomycetes</taxon>
        <taxon>Cantharellales</taxon>
        <taxon>Ceratobasidiaceae</taxon>
        <taxon>Rhizoctonia</taxon>
    </lineage>
</organism>
<evidence type="ECO:0000313" key="4">
    <source>
        <dbReference type="Proteomes" id="UP000663888"/>
    </source>
</evidence>
<sequence>MLFNRLTRQKCLHLCIHNTQVYKPRSAMSIAIALLVPPSFSRPLLHTMHFATILAAVGSALFAMSGVQARGDFSRSCSNYYIEGNNILRATCGNGNGGQVNSALNLNACMANDGRNIVCRANGNYALSCSGCRIRTGAYMQCSCNSGSGIGDLDECVANRGGLLACA</sequence>
<accession>A0A8H3CYL2</accession>
<gene>
    <name evidence="3" type="ORF">RDB_LOCUS155852</name>
</gene>
<dbReference type="Proteomes" id="UP000663888">
    <property type="component" value="Unassembled WGS sequence"/>
</dbReference>
<dbReference type="SMART" id="SM01111">
    <property type="entry name" value="CVNH"/>
    <property type="match status" value="1"/>
</dbReference>
<evidence type="ECO:0000256" key="1">
    <source>
        <dbReference type="SAM" id="Phobius"/>
    </source>
</evidence>
<dbReference type="EMBL" id="CAJMWX010001708">
    <property type="protein sequence ID" value="CAE6502875.1"/>
    <property type="molecule type" value="Genomic_DNA"/>
</dbReference>
<evidence type="ECO:0000313" key="3">
    <source>
        <dbReference type="EMBL" id="CAE6502875.1"/>
    </source>
</evidence>
<keyword evidence="1" id="KW-0472">Membrane</keyword>
<dbReference type="SUPFAM" id="SSF51322">
    <property type="entry name" value="Cyanovirin-N"/>
    <property type="match status" value="1"/>
</dbReference>
<dbReference type="InterPro" id="IPR036673">
    <property type="entry name" value="Cyanovirin-N_sf"/>
</dbReference>
<dbReference type="AlphaFoldDB" id="A0A8H3CYL2"/>
<name>A0A8H3CYL2_9AGAM</name>
<keyword evidence="1" id="KW-1133">Transmembrane helix</keyword>
<dbReference type="Pfam" id="PF08881">
    <property type="entry name" value="CVNH"/>
    <property type="match status" value="1"/>
</dbReference>
<keyword evidence="1" id="KW-0812">Transmembrane</keyword>
<feature type="domain" description="Cyanovirin-N" evidence="2">
    <location>
        <begin position="72"/>
        <end position="166"/>
    </location>
</feature>
<dbReference type="InterPro" id="IPR011058">
    <property type="entry name" value="Cyanovirin-N"/>
</dbReference>
<reference evidence="3" key="1">
    <citation type="submission" date="2021-01" db="EMBL/GenBank/DDBJ databases">
        <authorList>
            <person name="Kaushik A."/>
        </authorList>
    </citation>
    <scope>NUCLEOTIDE SEQUENCE</scope>
    <source>
        <strain evidence="3">AG4-R118</strain>
    </source>
</reference>
<dbReference type="Gene3D" id="2.30.60.10">
    <property type="entry name" value="Cyanovirin-N"/>
    <property type="match status" value="1"/>
</dbReference>
<evidence type="ECO:0000259" key="2">
    <source>
        <dbReference type="SMART" id="SM01111"/>
    </source>
</evidence>
<feature type="transmembrane region" description="Helical" evidence="1">
    <location>
        <begin position="21"/>
        <end position="40"/>
    </location>
</feature>
<protein>
    <recommendedName>
        <fullName evidence="2">Cyanovirin-N domain-containing protein</fullName>
    </recommendedName>
</protein>
<feature type="transmembrane region" description="Helical" evidence="1">
    <location>
        <begin position="46"/>
        <end position="67"/>
    </location>
</feature>
<comment type="caution">
    <text evidence="3">The sequence shown here is derived from an EMBL/GenBank/DDBJ whole genome shotgun (WGS) entry which is preliminary data.</text>
</comment>
<proteinExistence type="predicted"/>